<reference evidence="2" key="1">
    <citation type="submission" date="2021-06" db="EMBL/GenBank/DDBJ databases">
        <title>Comparative genomics, transcriptomics and evolutionary studies reveal genomic signatures of adaptation to plant cell wall in hemibiotrophic fungi.</title>
        <authorList>
            <consortium name="DOE Joint Genome Institute"/>
            <person name="Baroncelli R."/>
            <person name="Diaz J.F."/>
            <person name="Benocci T."/>
            <person name="Peng M."/>
            <person name="Battaglia E."/>
            <person name="Haridas S."/>
            <person name="Andreopoulos W."/>
            <person name="Labutti K."/>
            <person name="Pangilinan J."/>
            <person name="Floch G.L."/>
            <person name="Makela M.R."/>
            <person name="Henrissat B."/>
            <person name="Grigoriev I.V."/>
            <person name="Crouch J.A."/>
            <person name="De Vries R.P."/>
            <person name="Sukno S.A."/>
            <person name="Thon M.R."/>
        </authorList>
    </citation>
    <scope>NUCLEOTIDE SEQUENCE</scope>
    <source>
        <strain evidence="2">CBS 102054</strain>
    </source>
</reference>
<name>A0AAJ0EFE1_9PEZI</name>
<evidence type="ECO:0008006" key="4">
    <source>
        <dbReference type="Google" id="ProtNLM"/>
    </source>
</evidence>
<protein>
    <recommendedName>
        <fullName evidence="4">Secreted protein</fullName>
    </recommendedName>
</protein>
<dbReference type="GeneID" id="85475611"/>
<evidence type="ECO:0000313" key="2">
    <source>
        <dbReference type="EMBL" id="KAK1634885.1"/>
    </source>
</evidence>
<feature type="signal peptide" evidence="1">
    <location>
        <begin position="1"/>
        <end position="22"/>
    </location>
</feature>
<dbReference type="Proteomes" id="UP001243989">
    <property type="component" value="Unassembled WGS sequence"/>
</dbReference>
<organism evidence="2 3">
    <name type="scientific">Colletotrichum phormii</name>
    <dbReference type="NCBI Taxonomy" id="359342"/>
    <lineage>
        <taxon>Eukaryota</taxon>
        <taxon>Fungi</taxon>
        <taxon>Dikarya</taxon>
        <taxon>Ascomycota</taxon>
        <taxon>Pezizomycotina</taxon>
        <taxon>Sordariomycetes</taxon>
        <taxon>Hypocreomycetidae</taxon>
        <taxon>Glomerellales</taxon>
        <taxon>Glomerellaceae</taxon>
        <taxon>Colletotrichum</taxon>
        <taxon>Colletotrichum acutatum species complex</taxon>
    </lineage>
</organism>
<evidence type="ECO:0000256" key="1">
    <source>
        <dbReference type="SAM" id="SignalP"/>
    </source>
</evidence>
<feature type="chain" id="PRO_5042563611" description="Secreted protein" evidence="1">
    <location>
        <begin position="23"/>
        <end position="136"/>
    </location>
</feature>
<proteinExistence type="predicted"/>
<evidence type="ECO:0000313" key="3">
    <source>
        <dbReference type="Proteomes" id="UP001243989"/>
    </source>
</evidence>
<accession>A0AAJ0EFE1</accession>
<keyword evidence="1" id="KW-0732">Signal</keyword>
<comment type="caution">
    <text evidence="2">The sequence shown here is derived from an EMBL/GenBank/DDBJ whole genome shotgun (WGS) entry which is preliminary data.</text>
</comment>
<gene>
    <name evidence="2" type="ORF">BDP81DRAFT_432174</name>
</gene>
<dbReference type="RefSeq" id="XP_060443492.1">
    <property type="nucleotide sequence ID" value="XM_060590749.1"/>
</dbReference>
<sequence>MLASSAVRTLLSGFLVFLTTSSRQPYGCPVEVLIDDIITRMKPLSLAFATIWTWGPRSPSSLSYTLHSRTAWAFSMTWFLTRPPEPGKEPRLLEENRWYPPSGQISRSSDNLDCTSWASRTTVCCDESGPGRALHC</sequence>
<keyword evidence="3" id="KW-1185">Reference proteome</keyword>
<dbReference type="AlphaFoldDB" id="A0AAJ0EFE1"/>
<dbReference type="EMBL" id="JAHMHQ010000014">
    <property type="protein sequence ID" value="KAK1634885.1"/>
    <property type="molecule type" value="Genomic_DNA"/>
</dbReference>